<gene>
    <name evidence="10" type="ORF">A3L25_013555</name>
    <name evidence="8" type="ORF">BGP82_16385</name>
    <name evidence="6" type="ORF">BL240_18025</name>
    <name evidence="9" type="ORF">E6B08_19785</name>
    <name evidence="7" type="ORF">P3W50_21655</name>
</gene>
<evidence type="ECO:0000313" key="7">
    <source>
        <dbReference type="EMBL" id="MDF3873055.1"/>
    </source>
</evidence>
<feature type="domain" description="HTH lysR-type" evidence="5">
    <location>
        <begin position="15"/>
        <end position="69"/>
    </location>
</feature>
<dbReference type="Pfam" id="PF00126">
    <property type="entry name" value="HTH_1"/>
    <property type="match status" value="1"/>
</dbReference>
<sequence length="332" mass="36410">MTPSLNSIMSRLHARHLRLLIELDEHRSLLGAANSVGLTQPGASKALQEIETTFGTTLFNRNNRGLEPTAAGYCAIRYARVVQTDISNLRHDLDAILRGVGGRLAVGAIMGAVPLLMKAVSQLTAIQPEMSFEIIEDTSQSLLTQIESGRLDMALCRTSVSSSPHLFSSAFVQDETLAVIANIDHPLQAAGALRLEELAESRWIVYRANMPMRVQLEREFHDAGIRFPLHLVETTSILATLSLLQNQPEFVALVSIDVAKQCVQHNRVCILPLAIKSVSDPYELVTRRGSQATPAMEQLRGLLIQVELDDAGRPKALQSEGGRALRPNHNPH</sequence>
<comment type="similarity">
    <text evidence="1">Belongs to the LysR transcriptional regulatory family.</text>
</comment>
<reference evidence="7" key="8">
    <citation type="submission" date="2023-03" db="EMBL/GenBank/DDBJ databases">
        <title>Draft assemblies of triclosan tolerant bacteria isolated from returned activated sludge.</title>
        <authorList>
            <person name="Van Hamelsveld S."/>
        </authorList>
    </citation>
    <scope>NUCLEOTIDE SEQUENCE</scope>
    <source>
        <strain evidence="7">GW210012_S60</strain>
    </source>
</reference>
<dbReference type="Pfam" id="PF03466">
    <property type="entry name" value="LysR_substrate"/>
    <property type="match status" value="1"/>
</dbReference>
<reference evidence="8 13" key="2">
    <citation type="submission" date="2016-08" db="EMBL/GenBank/DDBJ databases">
        <authorList>
            <person name="Seilhamer J.J."/>
        </authorList>
    </citation>
    <scope>NUCLEOTIDE SEQUENCE [LARGE SCALE GENOMIC DNA]</scope>
    <source>
        <strain evidence="8 13">KH-18-2</strain>
    </source>
</reference>
<evidence type="ECO:0000313" key="11">
    <source>
        <dbReference type="Proteomes" id="UP000076857"/>
    </source>
</evidence>
<evidence type="ECO:0000259" key="5">
    <source>
        <dbReference type="PROSITE" id="PS50931"/>
    </source>
</evidence>
<dbReference type="OrthoDB" id="8627799at2"/>
<dbReference type="EMBL" id="CP039371">
    <property type="protein sequence ID" value="QCI13461.1"/>
    <property type="molecule type" value="Genomic_DNA"/>
</dbReference>
<dbReference type="Proteomes" id="UP000076857">
    <property type="component" value="Chromosome"/>
</dbReference>
<reference evidence="9" key="6">
    <citation type="submission" date="2019-04" db="EMBL/GenBank/DDBJ databases">
        <title>Genome Sequence of Pseudomonas putida 1290, an Auxin Catabolizing Strain.</title>
        <authorList>
            <person name="Laird T.S."/>
            <person name="Leveau J.H.J."/>
        </authorList>
    </citation>
    <scope>NUCLEOTIDE SEQUENCE [LARGE SCALE GENOMIC DNA]</scope>
    <source>
        <strain evidence="9">1290</strain>
    </source>
</reference>
<dbReference type="InterPro" id="IPR005119">
    <property type="entry name" value="LysR_subst-bd"/>
</dbReference>
<evidence type="ECO:0000313" key="13">
    <source>
        <dbReference type="Proteomes" id="UP000237378"/>
    </source>
</evidence>
<organism evidence="6 12">
    <name type="scientific">Pseudomonas putida</name>
    <name type="common">Arthrobacter siderocapsulatus</name>
    <dbReference type="NCBI Taxonomy" id="303"/>
    <lineage>
        <taxon>Bacteria</taxon>
        <taxon>Pseudomonadati</taxon>
        <taxon>Pseudomonadota</taxon>
        <taxon>Gammaproteobacteria</taxon>
        <taxon>Pseudomonadales</taxon>
        <taxon>Pseudomonadaceae</taxon>
        <taxon>Pseudomonas</taxon>
    </lineage>
</organism>
<evidence type="ECO:0000313" key="6">
    <source>
        <dbReference type="EMBL" id="APO83240.1"/>
    </source>
</evidence>
<reference evidence="10 11" key="1">
    <citation type="submission" date="2016-04" db="EMBL/GenBank/DDBJ databases">
        <authorList>
            <person name="Qiu J."/>
        </authorList>
    </citation>
    <scope>NUCLEOTIDE SEQUENCE [LARGE SCALE GENOMIC DNA]</scope>
    <source>
        <strain evidence="10 11">JQ581</strain>
    </source>
</reference>
<protein>
    <submittedName>
        <fullName evidence="6">LysR family transcriptional regulator</fullName>
    </submittedName>
</protein>
<evidence type="ECO:0000256" key="3">
    <source>
        <dbReference type="ARBA" id="ARBA00023125"/>
    </source>
</evidence>
<dbReference type="AlphaFoldDB" id="A0A166JV70"/>
<dbReference type="InterPro" id="IPR036388">
    <property type="entry name" value="WH-like_DNA-bd_sf"/>
</dbReference>
<keyword evidence="3" id="KW-0238">DNA-binding</keyword>
<evidence type="ECO:0000313" key="9">
    <source>
        <dbReference type="EMBL" id="QCI13461.1"/>
    </source>
</evidence>
<dbReference type="PANTHER" id="PTHR30419:SF8">
    <property type="entry name" value="NITROGEN ASSIMILATION TRANSCRIPTIONAL ACTIVATOR-RELATED"/>
    <property type="match status" value="1"/>
</dbReference>
<evidence type="ECO:0000313" key="12">
    <source>
        <dbReference type="Proteomes" id="UP000185146"/>
    </source>
</evidence>
<dbReference type="SUPFAM" id="SSF46785">
    <property type="entry name" value="Winged helix' DNA-binding domain"/>
    <property type="match status" value="1"/>
</dbReference>
<dbReference type="InterPro" id="IPR050950">
    <property type="entry name" value="HTH-type_LysR_regulators"/>
</dbReference>
<dbReference type="SUPFAM" id="SSF53850">
    <property type="entry name" value="Periplasmic binding protein-like II"/>
    <property type="match status" value="1"/>
</dbReference>
<accession>A0A166JV70</accession>
<dbReference type="GO" id="GO:0005829">
    <property type="term" value="C:cytosol"/>
    <property type="evidence" value="ECO:0007669"/>
    <property type="project" value="TreeGrafter"/>
</dbReference>
<dbReference type="Gene3D" id="3.40.190.290">
    <property type="match status" value="1"/>
</dbReference>
<dbReference type="PROSITE" id="PS50931">
    <property type="entry name" value="HTH_LYSR"/>
    <property type="match status" value="1"/>
</dbReference>
<dbReference type="Gene3D" id="1.10.10.10">
    <property type="entry name" value="Winged helix-like DNA-binding domain superfamily/Winged helix DNA-binding domain"/>
    <property type="match status" value="1"/>
</dbReference>
<reference evidence="6 12" key="3">
    <citation type="submission" date="2016-12" db="EMBL/GenBank/DDBJ databases">
        <title>Draft Genome Sequence of Mercury Resistant Pseudomonas DRA525.</title>
        <authorList>
            <person name="Drace K.M."/>
        </authorList>
    </citation>
    <scope>NUCLEOTIDE SEQUENCE [LARGE SCALE GENOMIC DNA]</scope>
    <source>
        <strain evidence="6 12">DRA525</strain>
    </source>
</reference>
<dbReference type="InterPro" id="IPR000847">
    <property type="entry name" value="LysR_HTH_N"/>
</dbReference>
<dbReference type="Proteomes" id="UP000185146">
    <property type="component" value="Chromosome"/>
</dbReference>
<dbReference type="EMBL" id="JARJLO010000334">
    <property type="protein sequence ID" value="MDF3873055.1"/>
    <property type="molecule type" value="Genomic_DNA"/>
</dbReference>
<evidence type="ECO:0000313" key="14">
    <source>
        <dbReference type="Proteomes" id="UP000298551"/>
    </source>
</evidence>
<name>A0A166JV70_PSEPU</name>
<evidence type="ECO:0000256" key="4">
    <source>
        <dbReference type="ARBA" id="ARBA00023163"/>
    </source>
</evidence>
<dbReference type="EMBL" id="CP018743">
    <property type="protein sequence ID" value="APO83240.1"/>
    <property type="molecule type" value="Genomic_DNA"/>
</dbReference>
<dbReference type="Proteomes" id="UP000237378">
    <property type="component" value="Unassembled WGS sequence"/>
</dbReference>
<reference evidence="10 11" key="7">
    <citation type="submission" date="2020-04" db="EMBL/GenBank/DDBJ databases">
        <title>Complete genome sequence of Pseudomonas putida strain JQ581.</title>
        <authorList>
            <person name="Mu Y."/>
        </authorList>
    </citation>
    <scope>NUCLEOTIDE SEQUENCE [LARGE SCALE GENOMIC DNA]</scope>
    <source>
        <strain evidence="10 11">JQ581</strain>
    </source>
</reference>
<evidence type="ECO:0000313" key="10">
    <source>
        <dbReference type="EMBL" id="QJQ10384.1"/>
    </source>
</evidence>
<keyword evidence="4" id="KW-0804">Transcription</keyword>
<evidence type="ECO:0000256" key="1">
    <source>
        <dbReference type="ARBA" id="ARBA00009437"/>
    </source>
</evidence>
<reference evidence="8 13" key="4">
    <citation type="submission" date="2018-03" db="EMBL/GenBank/DDBJ databases">
        <title>Draft genome of Pseudomonas putida strain KH-18-2.</title>
        <authorList>
            <person name="Yoshizawa S."/>
            <person name="Khan N.H."/>
            <person name="Nishimura M."/>
            <person name="Chiura H.X."/>
            <person name="Ogura Y."/>
            <person name="Hayashi T."/>
            <person name="Kogure K."/>
        </authorList>
    </citation>
    <scope>NUCLEOTIDE SEQUENCE [LARGE SCALE GENOMIC DNA]</scope>
    <source>
        <strain evidence="8 13">KH-18-2</strain>
    </source>
</reference>
<evidence type="ECO:0000313" key="8">
    <source>
        <dbReference type="EMBL" id="POG02887.1"/>
    </source>
</evidence>
<dbReference type="GO" id="GO:0003700">
    <property type="term" value="F:DNA-binding transcription factor activity"/>
    <property type="evidence" value="ECO:0007669"/>
    <property type="project" value="InterPro"/>
</dbReference>
<dbReference type="EMBL" id="CP050951">
    <property type="protein sequence ID" value="QJQ10384.1"/>
    <property type="molecule type" value="Genomic_DNA"/>
</dbReference>
<accession>A0A1L5PSU2</accession>
<dbReference type="PANTHER" id="PTHR30419">
    <property type="entry name" value="HTH-TYPE TRANSCRIPTIONAL REGULATOR YBHD"/>
    <property type="match status" value="1"/>
</dbReference>
<dbReference type="Proteomes" id="UP000298551">
    <property type="component" value="Chromosome"/>
</dbReference>
<reference evidence="14" key="5">
    <citation type="submission" date="2019-04" db="EMBL/GenBank/DDBJ databases">
        <title>Genome sequence of Pseudomonas putida 1290, an auxin catabolizing strain.</title>
        <authorList>
            <person name="Laird T.S."/>
            <person name="Leveau J.H.J."/>
        </authorList>
    </citation>
    <scope>NUCLEOTIDE SEQUENCE [LARGE SCALE GENOMIC DNA]</scope>
    <source>
        <strain evidence="14">1290</strain>
    </source>
</reference>
<evidence type="ECO:0000256" key="2">
    <source>
        <dbReference type="ARBA" id="ARBA00023015"/>
    </source>
</evidence>
<dbReference type="Proteomes" id="UP001217741">
    <property type="component" value="Unassembled WGS sequence"/>
</dbReference>
<proteinExistence type="inferred from homology"/>
<dbReference type="RefSeq" id="WP_063423925.1">
    <property type="nucleotide sequence ID" value="NZ_BQII01000034.1"/>
</dbReference>
<dbReference type="InterPro" id="IPR036390">
    <property type="entry name" value="WH_DNA-bd_sf"/>
</dbReference>
<dbReference type="EMBL" id="MING01000083">
    <property type="protein sequence ID" value="POG02887.1"/>
    <property type="molecule type" value="Genomic_DNA"/>
</dbReference>
<keyword evidence="2" id="KW-0805">Transcription regulation</keyword>
<dbReference type="GO" id="GO:0003677">
    <property type="term" value="F:DNA binding"/>
    <property type="evidence" value="ECO:0007669"/>
    <property type="project" value="UniProtKB-KW"/>
</dbReference>